<dbReference type="EMBL" id="CACTIH010001936">
    <property type="protein sequence ID" value="CAA2969285.1"/>
    <property type="molecule type" value="Genomic_DNA"/>
</dbReference>
<dbReference type="OrthoDB" id="899961at2759"/>
<evidence type="ECO:0000313" key="10">
    <source>
        <dbReference type="Proteomes" id="UP000594638"/>
    </source>
</evidence>
<keyword evidence="5" id="KW-0611">Plant defense</keyword>
<reference evidence="9 10" key="1">
    <citation type="submission" date="2019-12" db="EMBL/GenBank/DDBJ databases">
        <authorList>
            <person name="Alioto T."/>
            <person name="Alioto T."/>
            <person name="Gomez Garrido J."/>
        </authorList>
    </citation>
    <scope>NUCLEOTIDE SEQUENCE [LARGE SCALE GENOMIC DNA]</scope>
</reference>
<comment type="similarity">
    <text evidence="1">Belongs to the disease resistance NB-LRR family.</text>
</comment>
<evidence type="ECO:0000259" key="7">
    <source>
        <dbReference type="Pfam" id="PF00931"/>
    </source>
</evidence>
<dbReference type="Proteomes" id="UP000594638">
    <property type="component" value="Unassembled WGS sequence"/>
</dbReference>
<dbReference type="GO" id="GO:0005524">
    <property type="term" value="F:ATP binding"/>
    <property type="evidence" value="ECO:0007669"/>
    <property type="project" value="UniProtKB-KW"/>
</dbReference>
<feature type="domain" description="NB-ARC" evidence="7">
    <location>
        <begin position="171"/>
        <end position="265"/>
    </location>
</feature>
<proteinExistence type="inferred from homology"/>
<dbReference type="InterPro" id="IPR027417">
    <property type="entry name" value="P-loop_NTPase"/>
</dbReference>
<keyword evidence="6" id="KW-0067">ATP-binding</keyword>
<dbReference type="GO" id="GO:0006952">
    <property type="term" value="P:defense response"/>
    <property type="evidence" value="ECO:0007669"/>
    <property type="project" value="UniProtKB-KW"/>
</dbReference>
<keyword evidence="2" id="KW-0433">Leucine-rich repeat</keyword>
<dbReference type="Gene3D" id="1.20.5.4130">
    <property type="match status" value="1"/>
</dbReference>
<dbReference type="Gramene" id="OE9A046044T1">
    <property type="protein sequence ID" value="OE9A046044C1"/>
    <property type="gene ID" value="OE9A046044"/>
</dbReference>
<protein>
    <submittedName>
        <fullName evidence="9">Late blight resistance homolog R1A-3</fullName>
    </submittedName>
</protein>
<sequence>MDSFLPKLREFFAVPKPQQYLSDSTPKTNELVASFTDFLSEAVEEDRLIVDVKDQITTLHEELHFSRSFLSDIEVQQDKELIECVKQLRDLAYEADYIINWYVAEEVFVWYLTLKFSNFIQKNKLIRTALQEIKLNHGINDLEVGESPREVSSQVAKSIPIVDAITVGLKDEKMKIASQLVRAPDHLQIIFITGMPGLGKTTLAQKLYNDSSVLNHFDKRLWCVGSQTYQRKRLLIDILCSMTNLNEDNYKNMESDKLGEILYKSLK</sequence>
<dbReference type="Pfam" id="PF00931">
    <property type="entry name" value="NB-ARC"/>
    <property type="match status" value="1"/>
</dbReference>
<dbReference type="InterPro" id="IPR038005">
    <property type="entry name" value="RX-like_CC"/>
</dbReference>
<evidence type="ECO:0000256" key="1">
    <source>
        <dbReference type="ARBA" id="ARBA00008894"/>
    </source>
</evidence>
<dbReference type="SUPFAM" id="SSF52540">
    <property type="entry name" value="P-loop containing nucleoside triphosphate hydrolases"/>
    <property type="match status" value="1"/>
</dbReference>
<dbReference type="Pfam" id="PF18052">
    <property type="entry name" value="Rx_N"/>
    <property type="match status" value="1"/>
</dbReference>
<dbReference type="InterPro" id="IPR041118">
    <property type="entry name" value="Rx_N"/>
</dbReference>
<evidence type="ECO:0000313" key="9">
    <source>
        <dbReference type="EMBL" id="CAA2969285.1"/>
    </source>
</evidence>
<keyword evidence="10" id="KW-1185">Reference proteome</keyword>
<dbReference type="AlphaFoldDB" id="A0A8S0QTM5"/>
<feature type="domain" description="Disease resistance N-terminal" evidence="8">
    <location>
        <begin position="38"/>
        <end position="103"/>
    </location>
</feature>
<gene>
    <name evidence="9" type="ORF">OLEA9_A046044</name>
</gene>
<dbReference type="InterPro" id="IPR002182">
    <property type="entry name" value="NB-ARC"/>
</dbReference>
<evidence type="ECO:0000256" key="3">
    <source>
        <dbReference type="ARBA" id="ARBA00022737"/>
    </source>
</evidence>
<keyword evidence="3" id="KW-0677">Repeat</keyword>
<dbReference type="PANTHER" id="PTHR19338">
    <property type="entry name" value="TRANSLOCASE OF INNER MITOCHONDRIAL MEMBRANE 13 HOMOLOG"/>
    <property type="match status" value="1"/>
</dbReference>
<dbReference type="PANTHER" id="PTHR19338:SF73">
    <property type="entry name" value="DISEASE RESISTANCE PROTEIN RGA2-LIKE"/>
    <property type="match status" value="1"/>
</dbReference>
<evidence type="ECO:0000256" key="6">
    <source>
        <dbReference type="ARBA" id="ARBA00022840"/>
    </source>
</evidence>
<evidence type="ECO:0000259" key="8">
    <source>
        <dbReference type="Pfam" id="PF18052"/>
    </source>
</evidence>
<dbReference type="Gene3D" id="3.40.50.300">
    <property type="entry name" value="P-loop containing nucleotide triphosphate hydrolases"/>
    <property type="match status" value="1"/>
</dbReference>
<dbReference type="GO" id="GO:0043531">
    <property type="term" value="F:ADP binding"/>
    <property type="evidence" value="ECO:0007669"/>
    <property type="project" value="InterPro"/>
</dbReference>
<organism evidence="9 10">
    <name type="scientific">Olea europaea subsp. europaea</name>
    <dbReference type="NCBI Taxonomy" id="158383"/>
    <lineage>
        <taxon>Eukaryota</taxon>
        <taxon>Viridiplantae</taxon>
        <taxon>Streptophyta</taxon>
        <taxon>Embryophyta</taxon>
        <taxon>Tracheophyta</taxon>
        <taxon>Spermatophyta</taxon>
        <taxon>Magnoliopsida</taxon>
        <taxon>eudicotyledons</taxon>
        <taxon>Gunneridae</taxon>
        <taxon>Pentapetalae</taxon>
        <taxon>asterids</taxon>
        <taxon>lamiids</taxon>
        <taxon>Lamiales</taxon>
        <taxon>Oleaceae</taxon>
        <taxon>Oleeae</taxon>
        <taxon>Olea</taxon>
    </lineage>
</organism>
<accession>A0A8S0QTM5</accession>
<name>A0A8S0QTM5_OLEEU</name>
<evidence type="ECO:0000256" key="2">
    <source>
        <dbReference type="ARBA" id="ARBA00022614"/>
    </source>
</evidence>
<dbReference type="CDD" id="cd14798">
    <property type="entry name" value="RX-CC_like"/>
    <property type="match status" value="1"/>
</dbReference>
<evidence type="ECO:0000256" key="4">
    <source>
        <dbReference type="ARBA" id="ARBA00022741"/>
    </source>
</evidence>
<evidence type="ECO:0000256" key="5">
    <source>
        <dbReference type="ARBA" id="ARBA00022821"/>
    </source>
</evidence>
<keyword evidence="4" id="KW-0547">Nucleotide-binding</keyword>
<comment type="caution">
    <text evidence="9">The sequence shown here is derived from an EMBL/GenBank/DDBJ whole genome shotgun (WGS) entry which is preliminary data.</text>
</comment>